<keyword evidence="1" id="KW-0732">Signal</keyword>
<evidence type="ECO:0000256" key="1">
    <source>
        <dbReference type="SAM" id="SignalP"/>
    </source>
</evidence>
<reference evidence="3" key="1">
    <citation type="submission" date="2019-03" db="EMBL/GenBank/DDBJ databases">
        <title>Aquabacterium pictum sp.nov., the first bacteriochlorophyll a-containing freshwater bacterium in the genus Aquabacterium of the class Betaproteobacteria.</title>
        <authorList>
            <person name="Hirose S."/>
            <person name="Tank M."/>
            <person name="Hara E."/>
            <person name="Tamaki H."/>
            <person name="Takaichi S."/>
            <person name="Haruta S."/>
            <person name="Hanada S."/>
        </authorList>
    </citation>
    <scope>NUCLEOTIDE SEQUENCE [LARGE SCALE GENOMIC DNA]</scope>
    <source>
        <strain evidence="3">W35</strain>
    </source>
</reference>
<organism evidence="2 3">
    <name type="scientific">Pseudaquabacterium pictum</name>
    <dbReference type="NCBI Taxonomy" id="2315236"/>
    <lineage>
        <taxon>Bacteria</taxon>
        <taxon>Pseudomonadati</taxon>
        <taxon>Pseudomonadota</taxon>
        <taxon>Betaproteobacteria</taxon>
        <taxon>Burkholderiales</taxon>
        <taxon>Sphaerotilaceae</taxon>
        <taxon>Pseudaquabacterium</taxon>
    </lineage>
</organism>
<feature type="signal peptide" evidence="1">
    <location>
        <begin position="1"/>
        <end position="37"/>
    </location>
</feature>
<proteinExistence type="predicted"/>
<evidence type="ECO:0000313" key="2">
    <source>
        <dbReference type="EMBL" id="GCL63990.1"/>
    </source>
</evidence>
<gene>
    <name evidence="2" type="ORF">AQPW35_30710</name>
</gene>
<name>A0A480AT00_9BURK</name>
<keyword evidence="3" id="KW-1185">Reference proteome</keyword>
<evidence type="ECO:0000313" key="3">
    <source>
        <dbReference type="Proteomes" id="UP000301751"/>
    </source>
</evidence>
<feature type="chain" id="PRO_5019863512" evidence="1">
    <location>
        <begin position="38"/>
        <end position="143"/>
    </location>
</feature>
<dbReference type="EMBL" id="BJCL01000007">
    <property type="protein sequence ID" value="GCL63990.1"/>
    <property type="molecule type" value="Genomic_DNA"/>
</dbReference>
<comment type="caution">
    <text evidence="2">The sequence shown here is derived from an EMBL/GenBank/DDBJ whole genome shotgun (WGS) entry which is preliminary data.</text>
</comment>
<dbReference type="Proteomes" id="UP000301751">
    <property type="component" value="Unassembled WGS sequence"/>
</dbReference>
<sequence>MRAVCFHSPWIHTMLRCVPQAVLAAALLLLIAGTAAAQTSRPFPATALRGALVVTQPPEVLLNGKADRLSPGARIRGANNMLQMSGALVGEKLLVHYTREPSGLVHDVWILTPEEAARKPWPTTPEEAQRWEFSPAAQTWTRR</sequence>
<accession>A0A480AT00</accession>
<protein>
    <submittedName>
        <fullName evidence="2">Uncharacterized protein</fullName>
    </submittedName>
</protein>
<dbReference type="AlphaFoldDB" id="A0A480AT00"/>